<dbReference type="GO" id="GO:0016020">
    <property type="term" value="C:membrane"/>
    <property type="evidence" value="ECO:0007669"/>
    <property type="project" value="UniProtKB-SubCell"/>
</dbReference>
<evidence type="ECO:0000256" key="2">
    <source>
        <dbReference type="ARBA" id="ARBA00004141"/>
    </source>
</evidence>
<evidence type="ECO:0000256" key="11">
    <source>
        <dbReference type="ARBA" id="ARBA00023012"/>
    </source>
</evidence>
<dbReference type="GO" id="GO:0007234">
    <property type="term" value="P:osmosensory signaling via phosphorelay pathway"/>
    <property type="evidence" value="ECO:0007669"/>
    <property type="project" value="TreeGrafter"/>
</dbReference>
<dbReference type="InterPro" id="IPR036097">
    <property type="entry name" value="HisK_dim/P_sf"/>
</dbReference>
<proteinExistence type="predicted"/>
<evidence type="ECO:0000313" key="16">
    <source>
        <dbReference type="EMBL" id="MCA9390182.1"/>
    </source>
</evidence>
<dbReference type="PRINTS" id="PR00344">
    <property type="entry name" value="BCTRLSENSOR"/>
</dbReference>
<evidence type="ECO:0000256" key="4">
    <source>
        <dbReference type="ARBA" id="ARBA00022553"/>
    </source>
</evidence>
<keyword evidence="10 13" id="KW-1133">Transmembrane helix</keyword>
<keyword evidence="4" id="KW-0597">Phosphoprotein</keyword>
<keyword evidence="8" id="KW-0418">Kinase</keyword>
<dbReference type="CDD" id="cd00130">
    <property type="entry name" value="PAS"/>
    <property type="match status" value="2"/>
</dbReference>
<dbReference type="GO" id="GO:0000155">
    <property type="term" value="F:phosphorelay sensor kinase activity"/>
    <property type="evidence" value="ECO:0007669"/>
    <property type="project" value="InterPro"/>
</dbReference>
<dbReference type="Gene3D" id="3.30.450.20">
    <property type="entry name" value="PAS domain"/>
    <property type="match status" value="2"/>
</dbReference>
<dbReference type="GO" id="GO:0000156">
    <property type="term" value="F:phosphorelay response regulator activity"/>
    <property type="evidence" value="ECO:0007669"/>
    <property type="project" value="TreeGrafter"/>
</dbReference>
<accession>A0A955LGH7</accession>
<dbReference type="Proteomes" id="UP000701698">
    <property type="component" value="Unassembled WGS sequence"/>
</dbReference>
<dbReference type="InterPro" id="IPR003594">
    <property type="entry name" value="HATPase_dom"/>
</dbReference>
<evidence type="ECO:0000256" key="1">
    <source>
        <dbReference type="ARBA" id="ARBA00000085"/>
    </source>
</evidence>
<sequence>MLEYQDYILTEFNIVLLSSIAILIFLIVLLIFEASKIRSKFGMEEEDIEHRLDLLRHLVGAGKAYLFIADKEGAVVDINPDIQSLMGLEPNQLYGKDLGIFTEDTPGSNVESLWQVLRDKKLPFHLQLRGAWKNGEEFMETAEIRPLLAENSIVGFVVSRIGSTDGEGQSAEGSEELEKAYAKEQVIVESIGDGVIVTDAVADIVMMNKAAREILDTQESEIGKSIYEILQLEDENSAMLLPQYHPLAEALEDERRVMSRSYYIVRNDFTRISLAVTASPVIVDDGIVGGVIVFRDITKEKDIDRAKTEFVSLASHQLRTPLTTISWYTELLSGAGSDNLTDEQRNYLDVIYDGNQRMIGLVNALLNVSRLELGTFIIEPEPTKVQDLIMSVLRDVQPSVEEKQHEIAFNSEEEMPEINLDPRLMRMIIQNLLTNAIKYTPDKGKITIDLSRHYPDLILKVSDNGFGIPINQQDRIFTKLFRADNVLSKNTEGTGLGLYIVKSVLDRAGGNIWFESEEGKGTTFYVTIPLEGMKAKSGTKTLS</sequence>
<dbReference type="FunFam" id="3.30.565.10:FF:000006">
    <property type="entry name" value="Sensor histidine kinase WalK"/>
    <property type="match status" value="1"/>
</dbReference>
<gene>
    <name evidence="16" type="ORF">KC571_02155</name>
</gene>
<dbReference type="EMBL" id="JAGQKX010000042">
    <property type="protein sequence ID" value="MCA9390182.1"/>
    <property type="molecule type" value="Genomic_DNA"/>
</dbReference>
<feature type="transmembrane region" description="Helical" evidence="13">
    <location>
        <begin position="12"/>
        <end position="32"/>
    </location>
</feature>
<feature type="domain" description="PAS" evidence="15">
    <location>
        <begin position="51"/>
        <end position="120"/>
    </location>
</feature>
<evidence type="ECO:0000256" key="6">
    <source>
        <dbReference type="ARBA" id="ARBA00022692"/>
    </source>
</evidence>
<dbReference type="InterPro" id="IPR005467">
    <property type="entry name" value="His_kinase_dom"/>
</dbReference>
<dbReference type="GO" id="GO:0005524">
    <property type="term" value="F:ATP binding"/>
    <property type="evidence" value="ECO:0007669"/>
    <property type="project" value="UniProtKB-KW"/>
</dbReference>
<dbReference type="Gene3D" id="1.10.287.130">
    <property type="match status" value="1"/>
</dbReference>
<dbReference type="InterPro" id="IPR050351">
    <property type="entry name" value="BphY/WalK/GraS-like"/>
</dbReference>
<dbReference type="InterPro" id="IPR004358">
    <property type="entry name" value="Sig_transdc_His_kin-like_C"/>
</dbReference>
<dbReference type="CDD" id="cd00082">
    <property type="entry name" value="HisKA"/>
    <property type="match status" value="1"/>
</dbReference>
<evidence type="ECO:0000256" key="7">
    <source>
        <dbReference type="ARBA" id="ARBA00022741"/>
    </source>
</evidence>
<evidence type="ECO:0000256" key="10">
    <source>
        <dbReference type="ARBA" id="ARBA00022989"/>
    </source>
</evidence>
<comment type="subcellular location">
    <subcellularLocation>
        <location evidence="2">Membrane</location>
        <topology evidence="2">Multi-pass membrane protein</topology>
    </subcellularLocation>
</comment>
<reference evidence="16" key="1">
    <citation type="submission" date="2020-04" db="EMBL/GenBank/DDBJ databases">
        <authorList>
            <person name="Zhang T."/>
        </authorList>
    </citation>
    <scope>NUCLEOTIDE SEQUENCE</scope>
    <source>
        <strain evidence="16">HKST-UBA01</strain>
    </source>
</reference>
<feature type="domain" description="Histidine kinase" evidence="14">
    <location>
        <begin position="313"/>
        <end position="532"/>
    </location>
</feature>
<dbReference type="PROSITE" id="PS50109">
    <property type="entry name" value="HIS_KIN"/>
    <property type="match status" value="1"/>
</dbReference>
<dbReference type="SUPFAM" id="SSF55785">
    <property type="entry name" value="PYP-like sensor domain (PAS domain)"/>
    <property type="match status" value="2"/>
</dbReference>
<dbReference type="SUPFAM" id="SSF55874">
    <property type="entry name" value="ATPase domain of HSP90 chaperone/DNA topoisomerase II/histidine kinase"/>
    <property type="match status" value="1"/>
</dbReference>
<dbReference type="SMART" id="SM00388">
    <property type="entry name" value="HisKA"/>
    <property type="match status" value="1"/>
</dbReference>
<keyword evidence="5" id="KW-0808">Transferase</keyword>
<dbReference type="GO" id="GO:0030295">
    <property type="term" value="F:protein kinase activator activity"/>
    <property type="evidence" value="ECO:0007669"/>
    <property type="project" value="TreeGrafter"/>
</dbReference>
<evidence type="ECO:0000256" key="9">
    <source>
        <dbReference type="ARBA" id="ARBA00022840"/>
    </source>
</evidence>
<keyword evidence="12 13" id="KW-0472">Membrane</keyword>
<comment type="catalytic activity">
    <reaction evidence="1">
        <text>ATP + protein L-histidine = ADP + protein N-phospho-L-histidine.</text>
        <dbReference type="EC" id="2.7.13.3"/>
    </reaction>
</comment>
<dbReference type="EC" id="2.7.13.3" evidence="3"/>
<evidence type="ECO:0000256" key="8">
    <source>
        <dbReference type="ARBA" id="ARBA00022777"/>
    </source>
</evidence>
<dbReference type="NCBIfam" id="TIGR00229">
    <property type="entry name" value="sensory_box"/>
    <property type="match status" value="2"/>
</dbReference>
<keyword evidence="11" id="KW-0902">Two-component regulatory system</keyword>
<dbReference type="Pfam" id="PF00512">
    <property type="entry name" value="HisKA"/>
    <property type="match status" value="1"/>
</dbReference>
<dbReference type="InterPro" id="IPR036890">
    <property type="entry name" value="HATPase_C_sf"/>
</dbReference>
<evidence type="ECO:0000256" key="12">
    <source>
        <dbReference type="ARBA" id="ARBA00023136"/>
    </source>
</evidence>
<dbReference type="Gene3D" id="3.30.565.10">
    <property type="entry name" value="Histidine kinase-like ATPase, C-terminal domain"/>
    <property type="match status" value="1"/>
</dbReference>
<evidence type="ECO:0000256" key="5">
    <source>
        <dbReference type="ARBA" id="ARBA00022679"/>
    </source>
</evidence>
<dbReference type="CDD" id="cd00075">
    <property type="entry name" value="HATPase"/>
    <property type="match status" value="1"/>
</dbReference>
<dbReference type="SMART" id="SM00387">
    <property type="entry name" value="HATPase_c"/>
    <property type="match status" value="1"/>
</dbReference>
<evidence type="ECO:0000259" key="15">
    <source>
        <dbReference type="PROSITE" id="PS50112"/>
    </source>
</evidence>
<dbReference type="AlphaFoldDB" id="A0A955LGH7"/>
<dbReference type="Pfam" id="PF13426">
    <property type="entry name" value="PAS_9"/>
    <property type="match status" value="2"/>
</dbReference>
<name>A0A955LGH7_UNCKA</name>
<comment type="caution">
    <text evidence="16">The sequence shown here is derived from an EMBL/GenBank/DDBJ whole genome shotgun (WGS) entry which is preliminary data.</text>
</comment>
<evidence type="ECO:0000256" key="13">
    <source>
        <dbReference type="SAM" id="Phobius"/>
    </source>
</evidence>
<reference evidence="16" key="2">
    <citation type="journal article" date="2021" name="Microbiome">
        <title>Successional dynamics and alternative stable states in a saline activated sludge microbial community over 9 years.</title>
        <authorList>
            <person name="Wang Y."/>
            <person name="Ye J."/>
            <person name="Ju F."/>
            <person name="Liu L."/>
            <person name="Boyd J.A."/>
            <person name="Deng Y."/>
            <person name="Parks D.H."/>
            <person name="Jiang X."/>
            <person name="Yin X."/>
            <person name="Woodcroft B.J."/>
            <person name="Tyson G.W."/>
            <person name="Hugenholtz P."/>
            <person name="Polz M.F."/>
            <person name="Zhang T."/>
        </authorList>
    </citation>
    <scope>NUCLEOTIDE SEQUENCE</scope>
    <source>
        <strain evidence="16">HKST-UBA01</strain>
    </source>
</reference>
<dbReference type="SUPFAM" id="SSF47384">
    <property type="entry name" value="Homodimeric domain of signal transducing histidine kinase"/>
    <property type="match status" value="1"/>
</dbReference>
<dbReference type="Pfam" id="PF02518">
    <property type="entry name" value="HATPase_c"/>
    <property type="match status" value="1"/>
</dbReference>
<dbReference type="InterPro" id="IPR003661">
    <property type="entry name" value="HisK_dim/P_dom"/>
</dbReference>
<keyword evidence="7" id="KW-0547">Nucleotide-binding</keyword>
<protein>
    <recommendedName>
        <fullName evidence="3">histidine kinase</fullName>
        <ecNumber evidence="3">2.7.13.3</ecNumber>
    </recommendedName>
</protein>
<keyword evidence="6 13" id="KW-0812">Transmembrane</keyword>
<dbReference type="InterPro" id="IPR035965">
    <property type="entry name" value="PAS-like_dom_sf"/>
</dbReference>
<evidence type="ECO:0000313" key="17">
    <source>
        <dbReference type="Proteomes" id="UP000701698"/>
    </source>
</evidence>
<dbReference type="PROSITE" id="PS50112">
    <property type="entry name" value="PAS"/>
    <property type="match status" value="1"/>
</dbReference>
<keyword evidence="9" id="KW-0067">ATP-binding</keyword>
<dbReference type="PANTHER" id="PTHR42878">
    <property type="entry name" value="TWO-COMPONENT HISTIDINE KINASE"/>
    <property type="match status" value="1"/>
</dbReference>
<evidence type="ECO:0000256" key="3">
    <source>
        <dbReference type="ARBA" id="ARBA00012438"/>
    </source>
</evidence>
<dbReference type="PANTHER" id="PTHR42878:SF7">
    <property type="entry name" value="SENSOR HISTIDINE KINASE GLRK"/>
    <property type="match status" value="1"/>
</dbReference>
<dbReference type="InterPro" id="IPR000014">
    <property type="entry name" value="PAS"/>
</dbReference>
<organism evidence="16 17">
    <name type="scientific">candidate division WWE3 bacterium</name>
    <dbReference type="NCBI Taxonomy" id="2053526"/>
    <lineage>
        <taxon>Bacteria</taxon>
        <taxon>Katanobacteria</taxon>
    </lineage>
</organism>
<dbReference type="SMART" id="SM00091">
    <property type="entry name" value="PAS"/>
    <property type="match status" value="2"/>
</dbReference>
<evidence type="ECO:0000259" key="14">
    <source>
        <dbReference type="PROSITE" id="PS50109"/>
    </source>
</evidence>